<reference evidence="2" key="1">
    <citation type="journal article" date="2010" name="Science">
        <title>Signatures of adaptation to obligate biotrophy in the Hyaloperonospora arabidopsidis genome.</title>
        <authorList>
            <person name="Baxter L."/>
            <person name="Tripathy S."/>
            <person name="Ishaque N."/>
            <person name="Boot N."/>
            <person name="Cabral A."/>
            <person name="Kemen E."/>
            <person name="Thines M."/>
            <person name="Ah-Fong A."/>
            <person name="Anderson R."/>
            <person name="Badejoko W."/>
            <person name="Bittner-Eddy P."/>
            <person name="Boore J.L."/>
            <person name="Chibucos M.C."/>
            <person name="Coates M."/>
            <person name="Dehal P."/>
            <person name="Delehaunty K."/>
            <person name="Dong S."/>
            <person name="Downton P."/>
            <person name="Dumas B."/>
            <person name="Fabro G."/>
            <person name="Fronick C."/>
            <person name="Fuerstenberg S.I."/>
            <person name="Fulton L."/>
            <person name="Gaulin E."/>
            <person name="Govers F."/>
            <person name="Hughes L."/>
            <person name="Humphray S."/>
            <person name="Jiang R.H."/>
            <person name="Judelson H."/>
            <person name="Kamoun S."/>
            <person name="Kyung K."/>
            <person name="Meijer H."/>
            <person name="Minx P."/>
            <person name="Morris P."/>
            <person name="Nelson J."/>
            <person name="Phuntumart V."/>
            <person name="Qutob D."/>
            <person name="Rehmany A."/>
            <person name="Rougon-Cardoso A."/>
            <person name="Ryden P."/>
            <person name="Torto-Alalibo T."/>
            <person name="Studholme D."/>
            <person name="Wang Y."/>
            <person name="Win J."/>
            <person name="Wood J."/>
            <person name="Clifton S.W."/>
            <person name="Rogers J."/>
            <person name="Van den Ackerveken G."/>
            <person name="Jones J.D."/>
            <person name="McDowell J.M."/>
            <person name="Beynon J."/>
            <person name="Tyler B.M."/>
        </authorList>
    </citation>
    <scope>NUCLEOTIDE SEQUENCE [LARGE SCALE GENOMIC DNA]</scope>
    <source>
        <strain evidence="2">Emoy2</strain>
    </source>
</reference>
<dbReference type="AlphaFoldDB" id="M4C0B3"/>
<keyword evidence="2" id="KW-1185">Reference proteome</keyword>
<dbReference type="InParanoid" id="M4C0B3"/>
<evidence type="ECO:0000313" key="1">
    <source>
        <dbReference type="EnsemblProtists" id="HpaP812293"/>
    </source>
</evidence>
<dbReference type="Proteomes" id="UP000011713">
    <property type="component" value="Unassembled WGS sequence"/>
</dbReference>
<accession>M4C0B3</accession>
<name>M4C0B3_HYAAE</name>
<dbReference type="EnsemblProtists" id="HpaT812293">
    <property type="protein sequence ID" value="HpaP812293"/>
    <property type="gene ID" value="HpaG812293"/>
</dbReference>
<dbReference type="HOGENOM" id="CLU_2351128_0_0_1"/>
<proteinExistence type="predicted"/>
<sequence>MQSVGLGLGRCEKQVAIAYNSAQLKRSLAKSHSDLYTMVLAATGKEEEKRRLQQLAEQEQKEDEDDYIGQGEFRMANDVDAILDTYLGDDFEEIVME</sequence>
<reference evidence="1" key="2">
    <citation type="submission" date="2015-06" db="UniProtKB">
        <authorList>
            <consortium name="EnsemblProtists"/>
        </authorList>
    </citation>
    <scope>IDENTIFICATION</scope>
    <source>
        <strain evidence="1">Emoy2</strain>
    </source>
</reference>
<dbReference type="EMBL" id="JH598072">
    <property type="status" value="NOT_ANNOTATED_CDS"/>
    <property type="molecule type" value="Genomic_DNA"/>
</dbReference>
<dbReference type="VEuPathDB" id="FungiDB:HpaG812293"/>
<organism evidence="1 2">
    <name type="scientific">Hyaloperonospora arabidopsidis (strain Emoy2)</name>
    <name type="common">Downy mildew agent</name>
    <name type="synonym">Peronospora arabidopsidis</name>
    <dbReference type="NCBI Taxonomy" id="559515"/>
    <lineage>
        <taxon>Eukaryota</taxon>
        <taxon>Sar</taxon>
        <taxon>Stramenopiles</taxon>
        <taxon>Oomycota</taxon>
        <taxon>Peronosporomycetes</taxon>
        <taxon>Peronosporales</taxon>
        <taxon>Peronosporaceae</taxon>
        <taxon>Hyaloperonospora</taxon>
    </lineage>
</organism>
<evidence type="ECO:0000313" key="2">
    <source>
        <dbReference type="Proteomes" id="UP000011713"/>
    </source>
</evidence>
<protein>
    <submittedName>
        <fullName evidence="1">Uncharacterized protein</fullName>
    </submittedName>
</protein>